<dbReference type="AlphaFoldDB" id="A0A9D4C664"/>
<evidence type="ECO:0000313" key="2">
    <source>
        <dbReference type="EMBL" id="KAH3718181.1"/>
    </source>
</evidence>
<gene>
    <name evidence="2" type="ORF">DPMN_060980</name>
</gene>
<keyword evidence="3" id="KW-1185">Reference proteome</keyword>
<reference evidence="2" key="1">
    <citation type="journal article" date="2019" name="bioRxiv">
        <title>The Genome of the Zebra Mussel, Dreissena polymorpha: A Resource for Invasive Species Research.</title>
        <authorList>
            <person name="McCartney M.A."/>
            <person name="Auch B."/>
            <person name="Kono T."/>
            <person name="Mallez S."/>
            <person name="Zhang Y."/>
            <person name="Obille A."/>
            <person name="Becker A."/>
            <person name="Abrahante J.E."/>
            <person name="Garbe J."/>
            <person name="Badalamenti J.P."/>
            <person name="Herman A."/>
            <person name="Mangelson H."/>
            <person name="Liachko I."/>
            <person name="Sullivan S."/>
            <person name="Sone E.D."/>
            <person name="Koren S."/>
            <person name="Silverstein K.A.T."/>
            <person name="Beckman K.B."/>
            <person name="Gohl D.M."/>
        </authorList>
    </citation>
    <scope>NUCLEOTIDE SEQUENCE</scope>
    <source>
        <strain evidence="2">Duluth1</strain>
        <tissue evidence="2">Whole animal</tissue>
    </source>
</reference>
<evidence type="ECO:0000256" key="1">
    <source>
        <dbReference type="SAM" id="MobiDB-lite"/>
    </source>
</evidence>
<feature type="compositionally biased region" description="Basic and acidic residues" evidence="1">
    <location>
        <begin position="198"/>
        <end position="213"/>
    </location>
</feature>
<dbReference type="Proteomes" id="UP000828390">
    <property type="component" value="Unassembled WGS sequence"/>
</dbReference>
<dbReference type="EMBL" id="JAIWYP010000013">
    <property type="protein sequence ID" value="KAH3718181.1"/>
    <property type="molecule type" value="Genomic_DNA"/>
</dbReference>
<organism evidence="2 3">
    <name type="scientific">Dreissena polymorpha</name>
    <name type="common">Zebra mussel</name>
    <name type="synonym">Mytilus polymorpha</name>
    <dbReference type="NCBI Taxonomy" id="45954"/>
    <lineage>
        <taxon>Eukaryota</taxon>
        <taxon>Metazoa</taxon>
        <taxon>Spiralia</taxon>
        <taxon>Lophotrochozoa</taxon>
        <taxon>Mollusca</taxon>
        <taxon>Bivalvia</taxon>
        <taxon>Autobranchia</taxon>
        <taxon>Heteroconchia</taxon>
        <taxon>Euheterodonta</taxon>
        <taxon>Imparidentia</taxon>
        <taxon>Neoheterodontei</taxon>
        <taxon>Myida</taxon>
        <taxon>Dreissenoidea</taxon>
        <taxon>Dreissenidae</taxon>
        <taxon>Dreissena</taxon>
    </lineage>
</organism>
<protein>
    <submittedName>
        <fullName evidence="2">Uncharacterized protein</fullName>
    </submittedName>
</protein>
<accession>A0A9D4C664</accession>
<proteinExistence type="predicted"/>
<sequence length="255" mass="28771">MDYLSETAKQFALDSGLLSQRKGKKCTDQTLSFVHKTIQEFLAAFHIHRNADVIDDVISGYLLRNDKSYRDISQFFIFLCGFNISAANKLSAMMNERDVTLINVLDAYYKLDNYFQDCILSGYKEAVANKNTPINIHLSHFNFRSDNAEDLIQIWALNTTRARSLTVYCRGFNIHVTRRSQDASSTDCHEPGQVALPAREDHGPSTLNDKDGVRSSTSCIEFDLSLCHNLERLELIDGDITVQPHALVGLKSSNI</sequence>
<comment type="caution">
    <text evidence="2">The sequence shown here is derived from an EMBL/GenBank/DDBJ whole genome shotgun (WGS) entry which is preliminary data.</text>
</comment>
<reference evidence="2" key="2">
    <citation type="submission" date="2020-11" db="EMBL/GenBank/DDBJ databases">
        <authorList>
            <person name="McCartney M.A."/>
            <person name="Auch B."/>
            <person name="Kono T."/>
            <person name="Mallez S."/>
            <person name="Becker A."/>
            <person name="Gohl D.M."/>
            <person name="Silverstein K.A.T."/>
            <person name="Koren S."/>
            <person name="Bechman K.B."/>
            <person name="Herman A."/>
            <person name="Abrahante J.E."/>
            <person name="Garbe J."/>
        </authorList>
    </citation>
    <scope>NUCLEOTIDE SEQUENCE</scope>
    <source>
        <strain evidence="2">Duluth1</strain>
        <tissue evidence="2">Whole animal</tissue>
    </source>
</reference>
<feature type="region of interest" description="Disordered" evidence="1">
    <location>
        <begin position="183"/>
        <end position="213"/>
    </location>
</feature>
<name>A0A9D4C664_DREPO</name>
<evidence type="ECO:0000313" key="3">
    <source>
        <dbReference type="Proteomes" id="UP000828390"/>
    </source>
</evidence>